<gene>
    <name evidence="2" type="ORF">BLTE_09820</name>
</gene>
<keyword evidence="1" id="KW-0732">Signal</keyword>
<reference evidence="2 3" key="1">
    <citation type="submission" date="2018-08" db="EMBL/GenBank/DDBJ databases">
        <title>Complete genome sequencing of Blastochloris tepida GI.</title>
        <authorList>
            <person name="Tsukatani Y."/>
            <person name="Mori H."/>
        </authorList>
    </citation>
    <scope>NUCLEOTIDE SEQUENCE [LARGE SCALE GENOMIC DNA]</scope>
    <source>
        <strain evidence="2 3">GI</strain>
    </source>
</reference>
<evidence type="ECO:0000313" key="3">
    <source>
        <dbReference type="Proteomes" id="UP000266934"/>
    </source>
</evidence>
<dbReference type="OrthoDB" id="996425at2"/>
<organism evidence="2 3">
    <name type="scientific">Blastochloris tepida</name>
    <dbReference type="NCBI Taxonomy" id="2233851"/>
    <lineage>
        <taxon>Bacteria</taxon>
        <taxon>Pseudomonadati</taxon>
        <taxon>Pseudomonadota</taxon>
        <taxon>Alphaproteobacteria</taxon>
        <taxon>Hyphomicrobiales</taxon>
        <taxon>Blastochloridaceae</taxon>
        <taxon>Blastochloris</taxon>
    </lineage>
</organism>
<evidence type="ECO:0000313" key="2">
    <source>
        <dbReference type="EMBL" id="BBF92297.1"/>
    </source>
</evidence>
<evidence type="ECO:0000256" key="1">
    <source>
        <dbReference type="SAM" id="SignalP"/>
    </source>
</evidence>
<sequence length="168" mass="18487">MRAEIAALCGALAVLFASPVAAQPPAEQWITYRNPRFGTTAEVPRHLVPKQMPDPANGDGRTWTSADGHATMSVFGGFNALELTPARYVEDIHAERLAHASYKRITDTWFVISGTQDGVVFYDRCNFTRDLRVQHCIALSYPESEAPLWDAAVARISKSLRIGRGLDG</sequence>
<accession>A0A348FYB4</accession>
<dbReference type="Proteomes" id="UP000266934">
    <property type="component" value="Chromosome"/>
</dbReference>
<keyword evidence="3" id="KW-1185">Reference proteome</keyword>
<name>A0A348FYB4_9HYPH</name>
<feature type="chain" id="PRO_5016618060" evidence="1">
    <location>
        <begin position="23"/>
        <end position="168"/>
    </location>
</feature>
<proteinExistence type="predicted"/>
<feature type="signal peptide" evidence="1">
    <location>
        <begin position="1"/>
        <end position="22"/>
    </location>
</feature>
<dbReference type="KEGG" id="blag:BLTE_09820"/>
<dbReference type="RefSeq" id="WP_126398146.1">
    <property type="nucleotide sequence ID" value="NZ_AP018907.1"/>
</dbReference>
<dbReference type="EMBL" id="AP018907">
    <property type="protein sequence ID" value="BBF92297.1"/>
    <property type="molecule type" value="Genomic_DNA"/>
</dbReference>
<protein>
    <submittedName>
        <fullName evidence="2">Uncharacterized protein</fullName>
    </submittedName>
</protein>
<dbReference type="AlphaFoldDB" id="A0A348FYB4"/>